<evidence type="ECO:0000256" key="1">
    <source>
        <dbReference type="ARBA" id="ARBA00005820"/>
    </source>
</evidence>
<dbReference type="Pfam" id="PF13191">
    <property type="entry name" value="AAA_16"/>
    <property type="match status" value="1"/>
</dbReference>
<feature type="DNA-binding region" description="OmpR/PhoB-type" evidence="5">
    <location>
        <begin position="1"/>
        <end position="99"/>
    </location>
</feature>
<dbReference type="GO" id="GO:0003677">
    <property type="term" value="F:DNA binding"/>
    <property type="evidence" value="ECO:0007669"/>
    <property type="project" value="UniProtKB-UniRule"/>
</dbReference>
<dbReference type="InterPro" id="IPR041664">
    <property type="entry name" value="AAA_16"/>
</dbReference>
<keyword evidence="2" id="KW-0805">Transcription regulation</keyword>
<name>A0A841FTU1_9ACTN</name>
<comment type="caution">
    <text evidence="7">The sequence shown here is derived from an EMBL/GenBank/DDBJ whole genome shotgun (WGS) entry which is preliminary data.</text>
</comment>
<dbReference type="SMART" id="SM00862">
    <property type="entry name" value="Trans_reg_C"/>
    <property type="match status" value="1"/>
</dbReference>
<dbReference type="EMBL" id="JACHGT010000010">
    <property type="protein sequence ID" value="MBB6036962.1"/>
    <property type="molecule type" value="Genomic_DNA"/>
</dbReference>
<dbReference type="PANTHER" id="PTHR35807:SF1">
    <property type="entry name" value="TRANSCRIPTIONAL REGULATOR REDD"/>
    <property type="match status" value="1"/>
</dbReference>
<evidence type="ECO:0000256" key="4">
    <source>
        <dbReference type="ARBA" id="ARBA00023163"/>
    </source>
</evidence>
<reference evidence="7 8" key="1">
    <citation type="submission" date="2020-08" db="EMBL/GenBank/DDBJ databases">
        <title>Genomic Encyclopedia of Type Strains, Phase IV (KMG-IV): sequencing the most valuable type-strain genomes for metagenomic binning, comparative biology and taxonomic classification.</title>
        <authorList>
            <person name="Goeker M."/>
        </authorList>
    </citation>
    <scope>NUCLEOTIDE SEQUENCE [LARGE SCALE GENOMIC DNA]</scope>
    <source>
        <strain evidence="7 8">YIM 65646</strain>
    </source>
</reference>
<comment type="similarity">
    <text evidence="1">Belongs to the AfsR/DnrI/RedD regulatory family.</text>
</comment>
<dbReference type="GO" id="GO:0000160">
    <property type="term" value="P:phosphorelay signal transduction system"/>
    <property type="evidence" value="ECO:0007669"/>
    <property type="project" value="InterPro"/>
</dbReference>
<protein>
    <submittedName>
        <fullName evidence="7">DNA-binding SARP family transcriptional activator</fullName>
    </submittedName>
</protein>
<dbReference type="Pfam" id="PF00486">
    <property type="entry name" value="Trans_reg_C"/>
    <property type="match status" value="1"/>
</dbReference>
<evidence type="ECO:0000256" key="3">
    <source>
        <dbReference type="ARBA" id="ARBA00023125"/>
    </source>
</evidence>
<evidence type="ECO:0000313" key="8">
    <source>
        <dbReference type="Proteomes" id="UP000548476"/>
    </source>
</evidence>
<dbReference type="SUPFAM" id="SSF46894">
    <property type="entry name" value="C-terminal effector domain of the bipartite response regulators"/>
    <property type="match status" value="1"/>
</dbReference>
<keyword evidence="8" id="KW-1185">Reference proteome</keyword>
<keyword evidence="3 5" id="KW-0238">DNA-binding</keyword>
<dbReference type="SMART" id="SM01043">
    <property type="entry name" value="BTAD"/>
    <property type="match status" value="1"/>
</dbReference>
<dbReference type="RefSeq" id="WP_239122204.1">
    <property type="nucleotide sequence ID" value="NZ_BONT01000056.1"/>
</dbReference>
<evidence type="ECO:0000313" key="7">
    <source>
        <dbReference type="EMBL" id="MBB6036962.1"/>
    </source>
</evidence>
<dbReference type="Gene3D" id="3.40.50.300">
    <property type="entry name" value="P-loop containing nucleotide triphosphate hydrolases"/>
    <property type="match status" value="1"/>
</dbReference>
<accession>A0A841FTU1</accession>
<dbReference type="PANTHER" id="PTHR35807">
    <property type="entry name" value="TRANSCRIPTIONAL REGULATOR REDD-RELATED"/>
    <property type="match status" value="1"/>
</dbReference>
<dbReference type="GO" id="GO:0006355">
    <property type="term" value="P:regulation of DNA-templated transcription"/>
    <property type="evidence" value="ECO:0007669"/>
    <property type="project" value="InterPro"/>
</dbReference>
<dbReference type="Proteomes" id="UP000548476">
    <property type="component" value="Unassembled WGS sequence"/>
</dbReference>
<dbReference type="InterPro" id="IPR011990">
    <property type="entry name" value="TPR-like_helical_dom_sf"/>
</dbReference>
<evidence type="ECO:0000256" key="2">
    <source>
        <dbReference type="ARBA" id="ARBA00023015"/>
    </source>
</evidence>
<dbReference type="InterPro" id="IPR027417">
    <property type="entry name" value="P-loop_NTPase"/>
</dbReference>
<dbReference type="InterPro" id="IPR001867">
    <property type="entry name" value="OmpR/PhoB-type_DNA-bd"/>
</dbReference>
<dbReference type="InterPro" id="IPR016032">
    <property type="entry name" value="Sig_transdc_resp-reg_C-effctor"/>
</dbReference>
<dbReference type="AlphaFoldDB" id="A0A841FTU1"/>
<dbReference type="FunFam" id="1.25.40.10:FF:000222">
    <property type="entry name" value="SARP family transcriptional regulator"/>
    <property type="match status" value="1"/>
</dbReference>
<organism evidence="7 8">
    <name type="scientific">Phytomonospora endophytica</name>
    <dbReference type="NCBI Taxonomy" id="714109"/>
    <lineage>
        <taxon>Bacteria</taxon>
        <taxon>Bacillati</taxon>
        <taxon>Actinomycetota</taxon>
        <taxon>Actinomycetes</taxon>
        <taxon>Micromonosporales</taxon>
        <taxon>Micromonosporaceae</taxon>
        <taxon>Phytomonospora</taxon>
    </lineage>
</organism>
<dbReference type="InterPro" id="IPR036388">
    <property type="entry name" value="WH-like_DNA-bd_sf"/>
</dbReference>
<dbReference type="InterPro" id="IPR051677">
    <property type="entry name" value="AfsR-DnrI-RedD_regulator"/>
</dbReference>
<feature type="domain" description="OmpR/PhoB-type" evidence="6">
    <location>
        <begin position="1"/>
        <end position="99"/>
    </location>
</feature>
<sequence length="1051" mass="110956">MLPVRFAVLGPVTAENADGPIDLKGPRHRAVLARLLIARGRTVPATRLVADLWDDPPEGAIGAVQTFVAALRRALEPGRRPRSPARLLVTAAGGYALRAEPEMVDARRFERVVIDAATMLAAGRAAEVAERVDEALSWWRGPAYAEVADEPWALAEARRLDELRLLAIERRAEAALALGAAAEAVPGLDAHITAHPWREDAWRLLALALYRSGRQGDALDTLRRARSVLTGELGVDPGPGLRRLESRILAQDAELEPPIATPVPVAAHELPLLVGRDAELARLHIAADRAAAGKGPVPAYIAGDAGAGKTALAQRFSAELASRGWTTAWGPSPEHDGVPPAWAWTRILRRLERRCLPGAPELTGETPFAVIAALSDYLSEVSRRAPLLLVFDDLQFAGESTLELLAGVLGTPPAGPVLVLGTHRPTGLAPLTGLLARTARLEPVRVYLSGLTEPAVAELGATLAGRDLGASANTIHARSGGNPFYVKELVRLLDTDGESALSAVPPGVGEVVRHRLTALAPATVTVLRQAAVLGEDVDIDLITALAGDEVLDAVDEALEAGLLEAPTAARLRFAHALVRDTVYQDVSAPRRARWHATAAAALAESRPDDAERLAHHYLRADGRDAALKAAHHAAIAAERADRRFAPHEAARLWHDVLDAQDRAGVDDPRVRLDARMGLVRALAITGDLDGSRRQRSAAIGNAESLGDPLQTAEVITAFAVPALWTRNDDEALSARVVAAAERTLTALPAAGRDLRSRLLSTIALELRGTTGPRGDTAAQEAEELAETPEALAVALNARFMHSFGRAGLAPVRARIAERLVAIGDPAFAVLGHLIGIQAAAALADFATADAHSDAVTAIAVGQGLPLVGIFTDWYGATRLSLTADAGAAEAAYRRAAVRLATAGMPGMDDGLLPLALLGLRLRHGEAVEERDDWGQYGPWCRPLALLDAGRTGEARTAAAAIPPSPHDLLLEVRLCLEGRVARGLDDLPRMRRVYSALLPAAGELAGAGSGAVVFGPVASHLGDLALAMERPEEAAAHYERAAAVLAEAARR</sequence>
<evidence type="ECO:0000259" key="6">
    <source>
        <dbReference type="PROSITE" id="PS51755"/>
    </source>
</evidence>
<dbReference type="Gene3D" id="1.25.40.10">
    <property type="entry name" value="Tetratricopeptide repeat domain"/>
    <property type="match status" value="1"/>
</dbReference>
<dbReference type="Gene3D" id="1.10.10.10">
    <property type="entry name" value="Winged helix-like DNA-binding domain superfamily/Winged helix DNA-binding domain"/>
    <property type="match status" value="1"/>
</dbReference>
<keyword evidence="4" id="KW-0804">Transcription</keyword>
<dbReference type="SUPFAM" id="SSF48452">
    <property type="entry name" value="TPR-like"/>
    <property type="match status" value="1"/>
</dbReference>
<evidence type="ECO:0000256" key="5">
    <source>
        <dbReference type="PROSITE-ProRule" id="PRU01091"/>
    </source>
</evidence>
<dbReference type="PROSITE" id="PS51755">
    <property type="entry name" value="OMPR_PHOB"/>
    <property type="match status" value="1"/>
</dbReference>
<gene>
    <name evidence="7" type="ORF">HNR73_004835</name>
</gene>
<dbReference type="SUPFAM" id="SSF52540">
    <property type="entry name" value="P-loop containing nucleoside triphosphate hydrolases"/>
    <property type="match status" value="1"/>
</dbReference>
<proteinExistence type="inferred from homology"/>
<dbReference type="CDD" id="cd15831">
    <property type="entry name" value="BTAD"/>
    <property type="match status" value="1"/>
</dbReference>
<dbReference type="InterPro" id="IPR005158">
    <property type="entry name" value="BTAD"/>
</dbReference>
<dbReference type="Pfam" id="PF03704">
    <property type="entry name" value="BTAD"/>
    <property type="match status" value="1"/>
</dbReference>